<reference evidence="4" key="3">
    <citation type="submission" date="2025-04" db="UniProtKB">
        <authorList>
            <consortium name="RefSeq"/>
        </authorList>
    </citation>
    <scope>IDENTIFICATION</scope>
    <source>
        <strain evidence="4">CBS 304.34</strain>
    </source>
</reference>
<feature type="compositionally biased region" description="Polar residues" evidence="1">
    <location>
        <begin position="76"/>
        <end position="89"/>
    </location>
</feature>
<dbReference type="EMBL" id="MU003700">
    <property type="protein sequence ID" value="KAF2810538.1"/>
    <property type="molecule type" value="Genomic_DNA"/>
</dbReference>
<evidence type="ECO:0000256" key="1">
    <source>
        <dbReference type="SAM" id="MobiDB-lite"/>
    </source>
</evidence>
<evidence type="ECO:0000313" key="2">
    <source>
        <dbReference type="EMBL" id="KAF2810538.1"/>
    </source>
</evidence>
<feature type="compositionally biased region" description="Polar residues" evidence="1">
    <location>
        <begin position="202"/>
        <end position="219"/>
    </location>
</feature>
<gene>
    <name evidence="2 4" type="ORF">BDZ99DRAFT_463098</name>
</gene>
<feature type="compositionally biased region" description="Pro residues" evidence="1">
    <location>
        <begin position="1"/>
        <end position="15"/>
    </location>
</feature>
<dbReference type="Proteomes" id="UP000504636">
    <property type="component" value="Unplaced"/>
</dbReference>
<feature type="compositionally biased region" description="Polar residues" evidence="1">
    <location>
        <begin position="31"/>
        <end position="50"/>
    </location>
</feature>
<reference evidence="4" key="2">
    <citation type="submission" date="2020-04" db="EMBL/GenBank/DDBJ databases">
        <authorList>
            <consortium name="NCBI Genome Project"/>
        </authorList>
    </citation>
    <scope>NUCLEOTIDE SEQUENCE</scope>
    <source>
        <strain evidence="4">CBS 304.34</strain>
    </source>
</reference>
<dbReference type="AlphaFoldDB" id="A0A6A6YPT5"/>
<protein>
    <submittedName>
        <fullName evidence="2 4">Uncharacterized protein</fullName>
    </submittedName>
</protein>
<keyword evidence="3" id="KW-1185">Reference proteome</keyword>
<evidence type="ECO:0000313" key="4">
    <source>
        <dbReference type="RefSeq" id="XP_033577502.1"/>
    </source>
</evidence>
<proteinExistence type="predicted"/>
<dbReference type="OrthoDB" id="10485590at2759"/>
<name>A0A6A6YPT5_9PEZI</name>
<feature type="compositionally biased region" description="Low complexity" evidence="1">
    <location>
        <begin position="141"/>
        <end position="170"/>
    </location>
</feature>
<organism evidence="2">
    <name type="scientific">Mytilinidion resinicola</name>
    <dbReference type="NCBI Taxonomy" id="574789"/>
    <lineage>
        <taxon>Eukaryota</taxon>
        <taxon>Fungi</taxon>
        <taxon>Dikarya</taxon>
        <taxon>Ascomycota</taxon>
        <taxon>Pezizomycotina</taxon>
        <taxon>Dothideomycetes</taxon>
        <taxon>Pleosporomycetidae</taxon>
        <taxon>Mytilinidiales</taxon>
        <taxon>Mytilinidiaceae</taxon>
        <taxon>Mytilinidion</taxon>
    </lineage>
</organism>
<feature type="compositionally biased region" description="Basic and acidic residues" evidence="1">
    <location>
        <begin position="273"/>
        <end position="292"/>
    </location>
</feature>
<dbReference type="RefSeq" id="XP_033577502.1">
    <property type="nucleotide sequence ID" value="XM_033720003.1"/>
</dbReference>
<dbReference type="GeneID" id="54460896"/>
<feature type="compositionally biased region" description="Basic and acidic residues" evidence="1">
    <location>
        <begin position="182"/>
        <end position="198"/>
    </location>
</feature>
<feature type="region of interest" description="Disordered" evidence="1">
    <location>
        <begin position="1"/>
        <end position="303"/>
    </location>
</feature>
<reference evidence="2 4" key="1">
    <citation type="journal article" date="2020" name="Stud. Mycol.">
        <title>101 Dothideomycetes genomes: a test case for predicting lifestyles and emergence of pathogens.</title>
        <authorList>
            <person name="Haridas S."/>
            <person name="Albert R."/>
            <person name="Binder M."/>
            <person name="Bloem J."/>
            <person name="Labutti K."/>
            <person name="Salamov A."/>
            <person name="Andreopoulos B."/>
            <person name="Baker S."/>
            <person name="Barry K."/>
            <person name="Bills G."/>
            <person name="Bluhm B."/>
            <person name="Cannon C."/>
            <person name="Castanera R."/>
            <person name="Culley D."/>
            <person name="Daum C."/>
            <person name="Ezra D."/>
            <person name="Gonzalez J."/>
            <person name="Henrissat B."/>
            <person name="Kuo A."/>
            <person name="Liang C."/>
            <person name="Lipzen A."/>
            <person name="Lutzoni F."/>
            <person name="Magnuson J."/>
            <person name="Mondo S."/>
            <person name="Nolan M."/>
            <person name="Ohm R."/>
            <person name="Pangilinan J."/>
            <person name="Park H.-J."/>
            <person name="Ramirez L."/>
            <person name="Alfaro M."/>
            <person name="Sun H."/>
            <person name="Tritt A."/>
            <person name="Yoshinaga Y."/>
            <person name="Zwiers L.-H."/>
            <person name="Turgeon B."/>
            <person name="Goodwin S."/>
            <person name="Spatafora J."/>
            <person name="Crous P."/>
            <person name="Grigoriev I."/>
        </authorList>
    </citation>
    <scope>NUCLEOTIDE SEQUENCE</scope>
    <source>
        <strain evidence="2 4">CBS 304.34</strain>
    </source>
</reference>
<accession>A0A6A6YPT5</accession>
<evidence type="ECO:0000313" key="3">
    <source>
        <dbReference type="Proteomes" id="UP000504636"/>
    </source>
</evidence>
<feature type="compositionally biased region" description="Pro residues" evidence="1">
    <location>
        <begin position="54"/>
        <end position="65"/>
    </location>
</feature>
<sequence length="303" mass="34582">MNTYQPPLPLLPPFPHNYQPQESLTVPPPASYTSGVHTSPGPNSPACSGSQPDPQIPPFLLPPFPGDFQMPHVLDSRQTPQNQVPNNSHRAPAYQPPTAPFQDTQPLLNPYEQQLPLRVDNPYPVKQEPWPPFLQRHIPQSSSVSSMRSTTPSTPPSRSSSRRSSFTPSSFDDDSYSRPPRRLGDFRSRYRNSLEQRRVGSPASSQYRPELRSTYSARPQNEEPEWAGQRPRTPPHLHFQQHPNFRPPPPPTSRRARPDLNLPDPSTNSVLGRIRDTSAQRNERLKMEGREWKRQRRNWGPSR</sequence>